<keyword evidence="3" id="KW-1185">Reference proteome</keyword>
<evidence type="ECO:0000313" key="3">
    <source>
        <dbReference type="Proteomes" id="UP000729402"/>
    </source>
</evidence>
<feature type="region of interest" description="Disordered" evidence="1">
    <location>
        <begin position="165"/>
        <end position="321"/>
    </location>
</feature>
<feature type="compositionally biased region" description="Low complexity" evidence="1">
    <location>
        <begin position="285"/>
        <end position="305"/>
    </location>
</feature>
<feature type="region of interest" description="Disordered" evidence="1">
    <location>
        <begin position="1"/>
        <end position="48"/>
    </location>
</feature>
<accession>A0A8J6C2N6</accession>
<dbReference type="EMBL" id="JAAALK010000079">
    <property type="protein sequence ID" value="KAG8100781.1"/>
    <property type="molecule type" value="Genomic_DNA"/>
</dbReference>
<dbReference type="AlphaFoldDB" id="A0A8J6C2N6"/>
<proteinExistence type="predicted"/>
<evidence type="ECO:0000313" key="2">
    <source>
        <dbReference type="EMBL" id="KAG8100781.1"/>
    </source>
</evidence>
<feature type="compositionally biased region" description="Gly residues" evidence="1">
    <location>
        <begin position="18"/>
        <end position="39"/>
    </location>
</feature>
<reference evidence="2" key="2">
    <citation type="submission" date="2021-02" db="EMBL/GenBank/DDBJ databases">
        <authorList>
            <person name="Kimball J.A."/>
            <person name="Haas M.W."/>
            <person name="Macchietto M."/>
            <person name="Kono T."/>
            <person name="Duquette J."/>
            <person name="Shao M."/>
        </authorList>
    </citation>
    <scope>NUCLEOTIDE SEQUENCE</scope>
    <source>
        <tissue evidence="2">Fresh leaf tissue</tissue>
    </source>
</reference>
<evidence type="ECO:0000256" key="1">
    <source>
        <dbReference type="SAM" id="MobiDB-lite"/>
    </source>
</evidence>
<reference evidence="2" key="1">
    <citation type="journal article" date="2021" name="bioRxiv">
        <title>Whole Genome Assembly and Annotation of Northern Wild Rice, Zizania palustris L., Supports a Whole Genome Duplication in the Zizania Genus.</title>
        <authorList>
            <person name="Haas M."/>
            <person name="Kono T."/>
            <person name="Macchietto M."/>
            <person name="Millas R."/>
            <person name="McGilp L."/>
            <person name="Shao M."/>
            <person name="Duquette J."/>
            <person name="Hirsch C.N."/>
            <person name="Kimball J."/>
        </authorList>
    </citation>
    <scope>NUCLEOTIDE SEQUENCE</scope>
    <source>
        <tissue evidence="2">Fresh leaf tissue</tissue>
    </source>
</reference>
<sequence>MQQRSWVRGGATPDGRGRGPGGNRAGVGVEGGGESGVWGGDDRSEIMAPPTTIKSTSIFNFRSILERDKLFGTNFMDWSGPSNSDECHHCHKLRHWKRNFKGLSRSRKCDSSEMDVHVENGASVAALAIGRPNDVSLRQPPAQSQVLSEPAFSLSIVYRSQCTLRKPSPKATLREPSPEATLRKPSPEATLREPSPEATLRKPSPEATLRKPSPEATLRKPSPEATLRSPARRPPSGVQFGGHPPGAKPGGHPPESSSEAILQEPSPEATLRSPIRRSSSESQARRPPSGARSGGRPPEPSSYRGPPAPGVSFSWSKPGAA</sequence>
<organism evidence="2 3">
    <name type="scientific">Zizania palustris</name>
    <name type="common">Northern wild rice</name>
    <dbReference type="NCBI Taxonomy" id="103762"/>
    <lineage>
        <taxon>Eukaryota</taxon>
        <taxon>Viridiplantae</taxon>
        <taxon>Streptophyta</taxon>
        <taxon>Embryophyta</taxon>
        <taxon>Tracheophyta</taxon>
        <taxon>Spermatophyta</taxon>
        <taxon>Magnoliopsida</taxon>
        <taxon>Liliopsida</taxon>
        <taxon>Poales</taxon>
        <taxon>Poaceae</taxon>
        <taxon>BOP clade</taxon>
        <taxon>Oryzoideae</taxon>
        <taxon>Oryzeae</taxon>
        <taxon>Zizaniinae</taxon>
        <taxon>Zizania</taxon>
    </lineage>
</organism>
<comment type="caution">
    <text evidence="2">The sequence shown here is derived from an EMBL/GenBank/DDBJ whole genome shotgun (WGS) entry which is preliminary data.</text>
</comment>
<feature type="compositionally biased region" description="Basic and acidic residues" evidence="1">
    <location>
        <begin position="172"/>
        <end position="222"/>
    </location>
</feature>
<gene>
    <name evidence="2" type="ORF">GUJ93_ZPchr0013g35800</name>
</gene>
<dbReference type="Proteomes" id="UP000729402">
    <property type="component" value="Unassembled WGS sequence"/>
</dbReference>
<protein>
    <submittedName>
        <fullName evidence="2">Uncharacterized protein</fullName>
    </submittedName>
</protein>
<name>A0A8J6C2N6_ZIZPA</name>
<dbReference type="OrthoDB" id="1920930at2759"/>